<proteinExistence type="predicted"/>
<reference evidence="1 2" key="2">
    <citation type="submission" date="2013-11" db="EMBL/GenBank/DDBJ databases">
        <title>The Genome Sequence of Phytophthora parasitica INRA-310.</title>
        <authorList>
            <consortium name="The Broad Institute Genomics Platform"/>
            <person name="Russ C."/>
            <person name="Tyler B."/>
            <person name="Panabieres F."/>
            <person name="Shan W."/>
            <person name="Tripathy S."/>
            <person name="Grunwald N."/>
            <person name="Machado M."/>
            <person name="Johnson C.S."/>
            <person name="Arredondo F."/>
            <person name="Hong C."/>
            <person name="Coffey M."/>
            <person name="Young S.K."/>
            <person name="Zeng Q."/>
            <person name="Gargeya S."/>
            <person name="Fitzgerald M."/>
            <person name="Abouelleil A."/>
            <person name="Alvarado L."/>
            <person name="Chapman S.B."/>
            <person name="Gainer-Dewar J."/>
            <person name="Goldberg J."/>
            <person name="Griggs A."/>
            <person name="Gujja S."/>
            <person name="Hansen M."/>
            <person name="Howarth C."/>
            <person name="Imamovic A."/>
            <person name="Ireland A."/>
            <person name="Larimer J."/>
            <person name="McCowan C."/>
            <person name="Murphy C."/>
            <person name="Pearson M."/>
            <person name="Poon T.W."/>
            <person name="Priest M."/>
            <person name="Roberts A."/>
            <person name="Saif S."/>
            <person name="Shea T."/>
            <person name="Sykes S."/>
            <person name="Wortman J."/>
            <person name="Nusbaum C."/>
            <person name="Birren B."/>
        </authorList>
    </citation>
    <scope>NUCLEOTIDE SEQUENCE [LARGE SCALE GENOMIC DNA]</scope>
    <source>
        <strain evidence="1 2">INRA-310</strain>
    </source>
</reference>
<name>W2QG56_PHYN3</name>
<dbReference type="Proteomes" id="UP000018817">
    <property type="component" value="Unassembled WGS sequence"/>
</dbReference>
<gene>
    <name evidence="1" type="ORF">PPTG_22461</name>
</gene>
<dbReference type="RefSeq" id="XP_008902558.1">
    <property type="nucleotide sequence ID" value="XM_008904310.1"/>
</dbReference>
<dbReference type="VEuPathDB" id="FungiDB:PPTG_22461"/>
<dbReference type="AlphaFoldDB" id="W2QG56"/>
<reference evidence="2" key="1">
    <citation type="submission" date="2011-12" db="EMBL/GenBank/DDBJ databases">
        <authorList>
            <consortium name="The Broad Institute Genome Sequencing Platform"/>
            <person name="Russ C."/>
            <person name="Tyler B."/>
            <person name="Panabieres F."/>
            <person name="Shan W."/>
            <person name="Tripathy S."/>
            <person name="Grunwald N."/>
            <person name="Machado M."/>
            <person name="Young S.K."/>
            <person name="Zeng Q."/>
            <person name="Gargeya S."/>
            <person name="Fitzgerald M."/>
            <person name="Haas B."/>
            <person name="Abouelleil A."/>
            <person name="Alvarado L."/>
            <person name="Arachchi H.M."/>
            <person name="Berlin A."/>
            <person name="Chapman S.B."/>
            <person name="Gearin G."/>
            <person name="Goldberg J."/>
            <person name="Griggs A."/>
            <person name="Gujja S."/>
            <person name="Hansen M."/>
            <person name="Heiman D."/>
            <person name="Howarth C."/>
            <person name="Larimer J."/>
            <person name="Lui A."/>
            <person name="MacDonald P.J.P."/>
            <person name="McCowen C."/>
            <person name="Montmayeur A."/>
            <person name="Murphy C."/>
            <person name="Neiman D."/>
            <person name="Pearson M."/>
            <person name="Priest M."/>
            <person name="Roberts A."/>
            <person name="Saif S."/>
            <person name="Shea T."/>
            <person name="Sisk P."/>
            <person name="Stolte C."/>
            <person name="Sykes S."/>
            <person name="Wortman J."/>
            <person name="Nusbaum C."/>
            <person name="Birren B."/>
        </authorList>
    </citation>
    <scope>NUCLEOTIDE SEQUENCE [LARGE SCALE GENOMIC DNA]</scope>
    <source>
        <strain evidence="2">INRA-310</strain>
    </source>
</reference>
<protein>
    <recommendedName>
        <fullName evidence="3">MULE transposase domain-containing protein</fullName>
    </recommendedName>
</protein>
<dbReference type="GeneID" id="20191060"/>
<accession>W2QG56</accession>
<dbReference type="EMBL" id="KI669577">
    <property type="protein sequence ID" value="ETN12168.1"/>
    <property type="molecule type" value="Genomic_DNA"/>
</dbReference>
<sequence>MPTTTKWTTVCSDMAREDSQLLIEDMKVIIIVKSQLVPCVVCALTMPHTNCYDVLTCQGLNRVTITETAAHETLVKEPQKVKLTPRLKDYGREMSELPTLRQVQWFVSSYSKKNLHRNDDYDEILSQIDQLAYGPTVSDTNPFSFGWKRDGRGKPDCQLVVKFVMADAEAAQQNAVIRVFGADCEFVYLMCFFHVMAKVHEKLKSVPDRLRDQAMADVYDLLFAASQDVYDEQVKTILTSWSDEEQMVWFRGYFERTCRDLLVDMTPSRSSIDFLLVSPNPDVVRVLSRGCERVYLPELGRSRAVGPVSAQMRVNYARMEVAGQPERGWNVDLTPTLPLPTAFPAFFKWCQAHLRARDWGRLDEAAARYLRTWVHVQQGNASTAEAIKRLLDAVPKSRITKSRLIEVAALGTTLVRRNGSYQLVPTCGDHLRIKSGPSWRIVESMGAFNS</sequence>
<evidence type="ECO:0008006" key="3">
    <source>
        <dbReference type="Google" id="ProtNLM"/>
    </source>
</evidence>
<evidence type="ECO:0000313" key="1">
    <source>
        <dbReference type="EMBL" id="ETN12168.1"/>
    </source>
</evidence>
<organism evidence="1 2">
    <name type="scientific">Phytophthora nicotianae (strain INRA-310)</name>
    <name type="common">Phytophthora parasitica</name>
    <dbReference type="NCBI Taxonomy" id="761204"/>
    <lineage>
        <taxon>Eukaryota</taxon>
        <taxon>Sar</taxon>
        <taxon>Stramenopiles</taxon>
        <taxon>Oomycota</taxon>
        <taxon>Peronosporomycetes</taxon>
        <taxon>Peronosporales</taxon>
        <taxon>Peronosporaceae</taxon>
        <taxon>Phytophthora</taxon>
    </lineage>
</organism>
<evidence type="ECO:0000313" key="2">
    <source>
        <dbReference type="Proteomes" id="UP000018817"/>
    </source>
</evidence>